<sequence>MSDPLTPLDDLDRALVLALRRDGRAAFSTLAAELGVSEQTVARRYRRLRSEQLIRVVAVVNPYAVGWHPLQLRLRTERGTAPRVGQALALRPDVLWLHQVSGSHDLSVTVYTRTTADRDALVLEHLPQTRDVLSVEHQLILRMFAMPDTWQTGVPRGGDHPPDRLRLDDLDERLLAVLARDARTGLAALADQLHTTPTTVRRRIAALREARAVMLMTEVDPALFGYGTEALLWLTVHPAHLEVAGSRLAAEPAVRFASATTGAANLIAGLAVVDPPGLYDFLTHVVGRLPGVTQAETTPMLRTIKRAGLLRVGRRLVEPGLPTPARDDRR</sequence>
<dbReference type="PANTHER" id="PTHR30154:SF34">
    <property type="entry name" value="TRANSCRIPTIONAL REGULATOR AZLB"/>
    <property type="match status" value="1"/>
</dbReference>
<keyword evidence="6" id="KW-1185">Reference proteome</keyword>
<gene>
    <name evidence="5" type="ORF">LX15_002817</name>
</gene>
<dbReference type="GO" id="GO:0003677">
    <property type="term" value="F:DNA binding"/>
    <property type="evidence" value="ECO:0007669"/>
    <property type="project" value="UniProtKB-KW"/>
</dbReference>
<dbReference type="PROSITE" id="PS50956">
    <property type="entry name" value="HTH_ASNC_2"/>
    <property type="match status" value="2"/>
</dbReference>
<evidence type="ECO:0000313" key="5">
    <source>
        <dbReference type="EMBL" id="MCP2259116.1"/>
    </source>
</evidence>
<keyword evidence="2 5" id="KW-0238">DNA-binding</keyword>
<evidence type="ECO:0000313" key="6">
    <source>
        <dbReference type="Proteomes" id="UP001205311"/>
    </source>
</evidence>
<keyword evidence="1" id="KW-0805">Transcription regulation</keyword>
<dbReference type="InterPro" id="IPR011008">
    <property type="entry name" value="Dimeric_a/b-barrel"/>
</dbReference>
<dbReference type="SUPFAM" id="SSF46785">
    <property type="entry name" value="Winged helix' DNA-binding domain"/>
    <property type="match status" value="2"/>
</dbReference>
<dbReference type="RefSeq" id="WP_253670026.1">
    <property type="nucleotide sequence ID" value="NZ_JAMTCP010000013.1"/>
</dbReference>
<proteinExistence type="predicted"/>
<dbReference type="Gene3D" id="3.30.70.920">
    <property type="match status" value="2"/>
</dbReference>
<dbReference type="Proteomes" id="UP001205311">
    <property type="component" value="Unassembled WGS sequence"/>
</dbReference>
<accession>A0ABT1HUE4</accession>
<dbReference type="Gene3D" id="1.10.10.10">
    <property type="entry name" value="Winged helix-like DNA-binding domain superfamily/Winged helix DNA-binding domain"/>
    <property type="match status" value="2"/>
</dbReference>
<dbReference type="SMART" id="SM00344">
    <property type="entry name" value="HTH_ASNC"/>
    <property type="match status" value="2"/>
</dbReference>
<organism evidence="5 6">
    <name type="scientific">Streptoalloteichus tenebrarius (strain ATCC 17920 / DSM 40477 / JCM 4838 / CBS 697.72 / NBRC 16177 / NCIMB 11028 / NRRL B-12390 / A12253. 1 / ISP 5477)</name>
    <name type="common">Streptomyces tenebrarius</name>
    <dbReference type="NCBI Taxonomy" id="1933"/>
    <lineage>
        <taxon>Bacteria</taxon>
        <taxon>Bacillati</taxon>
        <taxon>Actinomycetota</taxon>
        <taxon>Actinomycetes</taxon>
        <taxon>Pseudonocardiales</taxon>
        <taxon>Pseudonocardiaceae</taxon>
        <taxon>Streptoalloteichus</taxon>
    </lineage>
</organism>
<evidence type="ECO:0000256" key="3">
    <source>
        <dbReference type="ARBA" id="ARBA00023163"/>
    </source>
</evidence>
<dbReference type="InterPro" id="IPR036390">
    <property type="entry name" value="WH_DNA-bd_sf"/>
</dbReference>
<dbReference type="InterPro" id="IPR000485">
    <property type="entry name" value="AsnC-type_HTH_dom"/>
</dbReference>
<dbReference type="PRINTS" id="PR00033">
    <property type="entry name" value="HTHASNC"/>
</dbReference>
<evidence type="ECO:0000259" key="4">
    <source>
        <dbReference type="PROSITE" id="PS50956"/>
    </source>
</evidence>
<protein>
    <submittedName>
        <fullName evidence="5">DNA-binding transcriptional regulator, Lrp family</fullName>
    </submittedName>
</protein>
<dbReference type="SUPFAM" id="SSF54909">
    <property type="entry name" value="Dimeric alpha+beta barrel"/>
    <property type="match status" value="2"/>
</dbReference>
<dbReference type="Pfam" id="PF01037">
    <property type="entry name" value="AsnC_trans_reg"/>
    <property type="match status" value="2"/>
</dbReference>
<evidence type="ECO:0000256" key="2">
    <source>
        <dbReference type="ARBA" id="ARBA00023125"/>
    </source>
</evidence>
<name>A0ABT1HUE4_STRSD</name>
<dbReference type="Pfam" id="PF13404">
    <property type="entry name" value="HTH_AsnC-type"/>
    <property type="match status" value="2"/>
</dbReference>
<feature type="domain" description="HTH asnC-type" evidence="4">
    <location>
        <begin position="167"/>
        <end position="227"/>
    </location>
</feature>
<dbReference type="PANTHER" id="PTHR30154">
    <property type="entry name" value="LEUCINE-RESPONSIVE REGULATORY PROTEIN"/>
    <property type="match status" value="1"/>
</dbReference>
<dbReference type="InterPro" id="IPR036388">
    <property type="entry name" value="WH-like_DNA-bd_sf"/>
</dbReference>
<dbReference type="EMBL" id="JAMTCP010000013">
    <property type="protein sequence ID" value="MCP2259116.1"/>
    <property type="molecule type" value="Genomic_DNA"/>
</dbReference>
<evidence type="ECO:0000256" key="1">
    <source>
        <dbReference type="ARBA" id="ARBA00023015"/>
    </source>
</evidence>
<dbReference type="InterPro" id="IPR019887">
    <property type="entry name" value="Tscrpt_reg_AsnC/Lrp_C"/>
</dbReference>
<dbReference type="InterPro" id="IPR019888">
    <property type="entry name" value="Tscrpt_reg_AsnC-like"/>
</dbReference>
<reference evidence="5 6" key="1">
    <citation type="submission" date="2022-06" db="EMBL/GenBank/DDBJ databases">
        <title>Genomic Encyclopedia of Archaeal and Bacterial Type Strains, Phase II (KMG-II): from individual species to whole genera.</title>
        <authorList>
            <person name="Goeker M."/>
        </authorList>
    </citation>
    <scope>NUCLEOTIDE SEQUENCE [LARGE SCALE GENOMIC DNA]</scope>
    <source>
        <strain evidence="5 6">DSM 40477</strain>
    </source>
</reference>
<feature type="domain" description="HTH asnC-type" evidence="4">
    <location>
        <begin position="8"/>
        <end position="68"/>
    </location>
</feature>
<comment type="caution">
    <text evidence="5">The sequence shown here is derived from an EMBL/GenBank/DDBJ whole genome shotgun (WGS) entry which is preliminary data.</text>
</comment>
<keyword evidence="3" id="KW-0804">Transcription</keyword>